<dbReference type="Gene3D" id="4.10.240.10">
    <property type="entry name" value="Zn(2)-C6 fungal-type DNA-binding domain"/>
    <property type="match status" value="1"/>
</dbReference>
<evidence type="ECO:0000256" key="2">
    <source>
        <dbReference type="SAM" id="MobiDB-lite"/>
    </source>
</evidence>
<dbReference type="PROSITE" id="PS00463">
    <property type="entry name" value="ZN2_CY6_FUNGAL_1"/>
    <property type="match status" value="1"/>
</dbReference>
<comment type="caution">
    <text evidence="4">The sequence shown here is derived from an EMBL/GenBank/DDBJ whole genome shotgun (WGS) entry which is preliminary data.</text>
</comment>
<dbReference type="AlphaFoldDB" id="A0AA40KBX7"/>
<keyword evidence="1" id="KW-0539">Nucleus</keyword>
<dbReference type="InterPro" id="IPR036864">
    <property type="entry name" value="Zn2-C6_fun-type_DNA-bd_sf"/>
</dbReference>
<dbReference type="SMART" id="SM00066">
    <property type="entry name" value="GAL4"/>
    <property type="match status" value="1"/>
</dbReference>
<protein>
    <recommendedName>
        <fullName evidence="3">Zn(2)-C6 fungal-type domain-containing protein</fullName>
    </recommendedName>
</protein>
<reference evidence="4" key="1">
    <citation type="submission" date="2023-06" db="EMBL/GenBank/DDBJ databases">
        <title>Genome-scale phylogeny and comparative genomics of the fungal order Sordariales.</title>
        <authorList>
            <consortium name="Lawrence Berkeley National Laboratory"/>
            <person name="Hensen N."/>
            <person name="Bonometti L."/>
            <person name="Westerberg I."/>
            <person name="Brannstrom I.O."/>
            <person name="Guillou S."/>
            <person name="Cros-Aarteil S."/>
            <person name="Calhoun S."/>
            <person name="Haridas S."/>
            <person name="Kuo A."/>
            <person name="Mondo S."/>
            <person name="Pangilinan J."/>
            <person name="Riley R."/>
            <person name="LaButti K."/>
            <person name="Andreopoulos B."/>
            <person name="Lipzen A."/>
            <person name="Chen C."/>
            <person name="Yanf M."/>
            <person name="Daum C."/>
            <person name="Ng V."/>
            <person name="Clum A."/>
            <person name="Steindorff A."/>
            <person name="Ohm R."/>
            <person name="Martin F."/>
            <person name="Silar P."/>
            <person name="Natvig D."/>
            <person name="Lalanne C."/>
            <person name="Gautier V."/>
            <person name="Ament-velasquez S.L."/>
            <person name="Kruys A."/>
            <person name="Hutchinson M.I."/>
            <person name="Powell A.J."/>
            <person name="Barry K."/>
            <person name="Miller A.N."/>
            <person name="Grigoriev I.V."/>
            <person name="Debuchy R."/>
            <person name="Gladieux P."/>
            <person name="Thoren M.H."/>
            <person name="Johannesson H."/>
        </authorList>
    </citation>
    <scope>NUCLEOTIDE SEQUENCE</scope>
    <source>
        <strain evidence="4">SMH3187-1</strain>
    </source>
</reference>
<sequence length="474" mass="52460">MVGVPGKYRGCETCRGRRVKCGNERPFCKRCVDSSRPCTYERETVFIVASIEDGGRCSSHPPRKTGKKAKSKSPSVRPPQEELQLVAEEPLAPAWDDVITVSDPGRGRRYNLQIAALWTPMHSIVRGDEEKEEGGGTPLGFAPYQIPEMRPSMGDEDFQMKAKALVHISKPAAGGEGDDQGMQVDGFFLLLFEHNTSLPFSLPPPWKDPNPIRQLGPSAFRTFPSHHFFVRVYRPQAIFTALLTRKPTFLSEPPWTTSPFELHPKSPLDLLLDALLPIPALLQRADHIINTQPPTLARRLMAQDLLQNCLTAESHLDAWLATVGSTYWLQPPSPGGGGGGHMPFPETYAFPSGPVALAFLALWTAQLVFFPCVERLHWTVFEPVVDGLFPPPMIMLGDPSARYGRKATADAAERVCRGLDYALERTVMPDMLGVPLGVVRQFWGMVEAEGHGEGRLEGMWCEGFRGRLEAKGGR</sequence>
<feature type="region of interest" description="Disordered" evidence="2">
    <location>
        <begin position="55"/>
        <end position="80"/>
    </location>
</feature>
<dbReference type="Pfam" id="PF00172">
    <property type="entry name" value="Zn_clus"/>
    <property type="match status" value="1"/>
</dbReference>
<evidence type="ECO:0000313" key="5">
    <source>
        <dbReference type="Proteomes" id="UP001172155"/>
    </source>
</evidence>
<evidence type="ECO:0000256" key="1">
    <source>
        <dbReference type="ARBA" id="ARBA00023242"/>
    </source>
</evidence>
<dbReference type="PANTHER" id="PTHR38111">
    <property type="entry name" value="ZN(2)-C6 FUNGAL-TYPE DOMAIN-CONTAINING PROTEIN-RELATED"/>
    <property type="match status" value="1"/>
</dbReference>
<dbReference type="GO" id="GO:0008270">
    <property type="term" value="F:zinc ion binding"/>
    <property type="evidence" value="ECO:0007669"/>
    <property type="project" value="InterPro"/>
</dbReference>
<name>A0AA40KBX7_9PEZI</name>
<dbReference type="PANTHER" id="PTHR38111:SF9">
    <property type="entry name" value="ZN(2)-C6 FUNGAL-TYPE DOMAIN-CONTAINING PROTEIN"/>
    <property type="match status" value="1"/>
</dbReference>
<feature type="domain" description="Zn(2)-C6 fungal-type" evidence="3">
    <location>
        <begin position="10"/>
        <end position="40"/>
    </location>
</feature>
<dbReference type="InterPro" id="IPR001138">
    <property type="entry name" value="Zn2Cys6_DnaBD"/>
</dbReference>
<proteinExistence type="predicted"/>
<evidence type="ECO:0000313" key="4">
    <source>
        <dbReference type="EMBL" id="KAK0753152.1"/>
    </source>
</evidence>
<dbReference type="InterPro" id="IPR053178">
    <property type="entry name" value="Osmoadaptation_assoc"/>
</dbReference>
<evidence type="ECO:0000259" key="3">
    <source>
        <dbReference type="PROSITE" id="PS50048"/>
    </source>
</evidence>
<dbReference type="Proteomes" id="UP001172155">
    <property type="component" value="Unassembled WGS sequence"/>
</dbReference>
<accession>A0AA40KBX7</accession>
<dbReference type="EMBL" id="JAUKUD010000001">
    <property type="protein sequence ID" value="KAK0753152.1"/>
    <property type="molecule type" value="Genomic_DNA"/>
</dbReference>
<dbReference type="SUPFAM" id="SSF57701">
    <property type="entry name" value="Zn2/Cys6 DNA-binding domain"/>
    <property type="match status" value="1"/>
</dbReference>
<feature type="compositionally biased region" description="Basic residues" evidence="2">
    <location>
        <begin position="61"/>
        <end position="71"/>
    </location>
</feature>
<keyword evidence="5" id="KW-1185">Reference proteome</keyword>
<dbReference type="PROSITE" id="PS50048">
    <property type="entry name" value="ZN2_CY6_FUNGAL_2"/>
    <property type="match status" value="1"/>
</dbReference>
<dbReference type="GO" id="GO:0000981">
    <property type="term" value="F:DNA-binding transcription factor activity, RNA polymerase II-specific"/>
    <property type="evidence" value="ECO:0007669"/>
    <property type="project" value="InterPro"/>
</dbReference>
<gene>
    <name evidence="4" type="ORF">B0T18DRAFT_451765</name>
</gene>
<organism evidence="4 5">
    <name type="scientific">Schizothecium vesticola</name>
    <dbReference type="NCBI Taxonomy" id="314040"/>
    <lineage>
        <taxon>Eukaryota</taxon>
        <taxon>Fungi</taxon>
        <taxon>Dikarya</taxon>
        <taxon>Ascomycota</taxon>
        <taxon>Pezizomycotina</taxon>
        <taxon>Sordariomycetes</taxon>
        <taxon>Sordariomycetidae</taxon>
        <taxon>Sordariales</taxon>
        <taxon>Schizotheciaceae</taxon>
        <taxon>Schizothecium</taxon>
    </lineage>
</organism>
<dbReference type="CDD" id="cd00067">
    <property type="entry name" value="GAL4"/>
    <property type="match status" value="1"/>
</dbReference>